<dbReference type="Proteomes" id="UP001529369">
    <property type="component" value="Unassembled WGS sequence"/>
</dbReference>
<dbReference type="Gene3D" id="1.10.10.10">
    <property type="entry name" value="Winged helix-like DNA-binding domain superfamily/Winged helix DNA-binding domain"/>
    <property type="match status" value="1"/>
</dbReference>
<proteinExistence type="predicted"/>
<feature type="region of interest" description="Disordered" evidence="1">
    <location>
        <begin position="83"/>
        <end position="111"/>
    </location>
</feature>
<comment type="caution">
    <text evidence="2">The sequence shown here is derived from an EMBL/GenBank/DDBJ whole genome shotgun (WGS) entry which is preliminary data.</text>
</comment>
<protein>
    <submittedName>
        <fullName evidence="2">DUF3253 domain-containing protein</fullName>
    </submittedName>
</protein>
<dbReference type="InterPro" id="IPR036390">
    <property type="entry name" value="WH_DNA-bd_sf"/>
</dbReference>
<dbReference type="SUPFAM" id="SSF46785">
    <property type="entry name" value="Winged helix' DNA-binding domain"/>
    <property type="match status" value="1"/>
</dbReference>
<evidence type="ECO:0000313" key="3">
    <source>
        <dbReference type="Proteomes" id="UP001529369"/>
    </source>
</evidence>
<accession>A0ABT8A9T8</accession>
<dbReference type="InterPro" id="IPR036388">
    <property type="entry name" value="WH-like_DNA-bd_sf"/>
</dbReference>
<dbReference type="Pfam" id="PF11625">
    <property type="entry name" value="DUF3253"/>
    <property type="match status" value="1"/>
</dbReference>
<name>A0ABT8A9T8_9PROT</name>
<keyword evidence="3" id="KW-1185">Reference proteome</keyword>
<organism evidence="2 3">
    <name type="scientific">Paeniroseomonas aquatica</name>
    <dbReference type="NCBI Taxonomy" id="373043"/>
    <lineage>
        <taxon>Bacteria</taxon>
        <taxon>Pseudomonadati</taxon>
        <taxon>Pseudomonadota</taxon>
        <taxon>Alphaproteobacteria</taxon>
        <taxon>Acetobacterales</taxon>
        <taxon>Acetobacteraceae</taxon>
        <taxon>Paeniroseomonas</taxon>
    </lineage>
</organism>
<gene>
    <name evidence="2" type="ORF">QWZ14_19545</name>
</gene>
<evidence type="ECO:0000313" key="2">
    <source>
        <dbReference type="EMBL" id="MDN3566573.1"/>
    </source>
</evidence>
<dbReference type="RefSeq" id="WP_290318499.1">
    <property type="nucleotide sequence ID" value="NZ_JAUFPN010000178.1"/>
</dbReference>
<dbReference type="EMBL" id="JAUFPN010000178">
    <property type="protein sequence ID" value="MDN3566573.1"/>
    <property type="molecule type" value="Genomic_DNA"/>
</dbReference>
<evidence type="ECO:0000256" key="1">
    <source>
        <dbReference type="SAM" id="MobiDB-lite"/>
    </source>
</evidence>
<dbReference type="InterPro" id="IPR021660">
    <property type="entry name" value="DUF3253"/>
</dbReference>
<sequence>MSIPTEASIAAEILRLTAERGPDKSICPSEVARALAGGDDGPWRPLMTPVRQAALVLQQAGAIEILRKGKAVPAEQVRGVIRLRQAPPEAASRDQEAALPPDQAGTEGEGI</sequence>
<reference evidence="3" key="1">
    <citation type="journal article" date="2019" name="Int. J. Syst. Evol. Microbiol.">
        <title>The Global Catalogue of Microorganisms (GCM) 10K type strain sequencing project: providing services to taxonomists for standard genome sequencing and annotation.</title>
        <authorList>
            <consortium name="The Broad Institute Genomics Platform"/>
            <consortium name="The Broad Institute Genome Sequencing Center for Infectious Disease"/>
            <person name="Wu L."/>
            <person name="Ma J."/>
        </authorList>
    </citation>
    <scope>NUCLEOTIDE SEQUENCE [LARGE SCALE GENOMIC DNA]</scope>
    <source>
        <strain evidence="3">CECT 7131</strain>
    </source>
</reference>